<proteinExistence type="predicted"/>
<evidence type="ECO:0000313" key="2">
    <source>
        <dbReference type="EMBL" id="VDN26216.1"/>
    </source>
</evidence>
<feature type="region of interest" description="Disordered" evidence="1">
    <location>
        <begin position="1"/>
        <end position="60"/>
    </location>
</feature>
<reference evidence="2 3" key="2">
    <citation type="submission" date="2018-11" db="EMBL/GenBank/DDBJ databases">
        <authorList>
            <consortium name="Pathogen Informatics"/>
        </authorList>
    </citation>
    <scope>NUCLEOTIDE SEQUENCE [LARGE SCALE GENOMIC DNA]</scope>
</reference>
<accession>A0A183E3L0</accession>
<dbReference type="EMBL" id="UYRT01082603">
    <property type="protein sequence ID" value="VDN26216.1"/>
    <property type="molecule type" value="Genomic_DNA"/>
</dbReference>
<feature type="compositionally biased region" description="Low complexity" evidence="1">
    <location>
        <begin position="20"/>
        <end position="29"/>
    </location>
</feature>
<organism evidence="4">
    <name type="scientific">Gongylonema pulchrum</name>
    <dbReference type="NCBI Taxonomy" id="637853"/>
    <lineage>
        <taxon>Eukaryota</taxon>
        <taxon>Metazoa</taxon>
        <taxon>Ecdysozoa</taxon>
        <taxon>Nematoda</taxon>
        <taxon>Chromadorea</taxon>
        <taxon>Rhabditida</taxon>
        <taxon>Spirurina</taxon>
        <taxon>Spiruromorpha</taxon>
        <taxon>Spiruroidea</taxon>
        <taxon>Gongylonematidae</taxon>
        <taxon>Gongylonema</taxon>
    </lineage>
</organism>
<reference evidence="4" key="1">
    <citation type="submission" date="2016-06" db="UniProtKB">
        <authorList>
            <consortium name="WormBaseParasite"/>
        </authorList>
    </citation>
    <scope>IDENTIFICATION</scope>
</reference>
<evidence type="ECO:0000313" key="3">
    <source>
        <dbReference type="Proteomes" id="UP000271098"/>
    </source>
</evidence>
<name>A0A183E3L0_9BILA</name>
<sequence length="90" mass="10421">MKVPRLLMRNLQLNPEEPPIKQLLLQQPEPEQPTPPQQVQFRKPETKEKPRTPTPQASPKCLETDIDFTAHAQLLAVFHLPLTSILYYNL</sequence>
<gene>
    <name evidence="2" type="ORF">GPUH_LOCUS15551</name>
</gene>
<dbReference type="WBParaSite" id="GPUH_0001557201-mRNA-1">
    <property type="protein sequence ID" value="GPUH_0001557201-mRNA-1"/>
    <property type="gene ID" value="GPUH_0001557201"/>
</dbReference>
<evidence type="ECO:0000313" key="4">
    <source>
        <dbReference type="WBParaSite" id="GPUH_0001557201-mRNA-1"/>
    </source>
</evidence>
<protein>
    <submittedName>
        <fullName evidence="4">BLLF2</fullName>
    </submittedName>
</protein>
<evidence type="ECO:0000256" key="1">
    <source>
        <dbReference type="SAM" id="MobiDB-lite"/>
    </source>
</evidence>
<dbReference type="AlphaFoldDB" id="A0A183E3L0"/>
<feature type="compositionally biased region" description="Basic and acidic residues" evidence="1">
    <location>
        <begin position="42"/>
        <end position="51"/>
    </location>
</feature>
<dbReference type="Proteomes" id="UP000271098">
    <property type="component" value="Unassembled WGS sequence"/>
</dbReference>
<keyword evidence="3" id="KW-1185">Reference proteome</keyword>